<dbReference type="InterPro" id="IPR036047">
    <property type="entry name" value="F-box-like_dom_sf"/>
</dbReference>
<dbReference type="NCBIfam" id="TIGR01640">
    <property type="entry name" value="F_box_assoc_1"/>
    <property type="match status" value="1"/>
</dbReference>
<proteinExistence type="predicted"/>
<dbReference type="EMBL" id="CACRSJ010000104">
    <property type="protein sequence ID" value="VYS48415.1"/>
    <property type="molecule type" value="Genomic_DNA"/>
</dbReference>
<reference evidence="2 3" key="1">
    <citation type="submission" date="2019-11" db="EMBL/GenBank/DDBJ databases">
        <authorList>
            <person name="Jiao W.-B."/>
            <person name="Schneeberger K."/>
        </authorList>
    </citation>
    <scope>NUCLEOTIDE SEQUENCE [LARGE SCALE GENOMIC DNA]</scope>
    <source>
        <strain evidence="3">cv. An-1</strain>
    </source>
</reference>
<dbReference type="Proteomes" id="UP000426265">
    <property type="component" value="Unassembled WGS sequence"/>
</dbReference>
<accession>A0A654EHU7</accession>
<sequence>MEQQEKKKRKVYRRRRLQSKPTSSFPLDLASEILLRLPVKSVVRFRCVSKLWSSIITDPYFIKTYETQSSTRQSLLFCFKQSDKLFVFSIPQHHYDSNSSSQAAIDRFQVKLPQEFSYPSPTESVHGLICFHVLATVIVWNPSMRQFLTLPKPRKSWKELTVFLGYDPIEGKHKVVCLPRNRTCDECQVLTLGSAQKSWRTVKTKHKHRSTNDTWGRCIKGVVYYIAYVYHTRVWCIMSFHVKSEKFDMIKLPLENIYRDVMINYEGRLACVDKLYTLNNDGIRLWILEDAEKHKWSSKQFLARYVHNDLRTNTISKLTGVTHAGEFVYISTQYLKSFVLFCDPKKNRFRKVEFNGIVDEEFRLSNGVGRGRIYALYNFPNHCESLMSL</sequence>
<dbReference type="AlphaFoldDB" id="A0A654EHU7"/>
<dbReference type="PANTHER" id="PTHR31111">
    <property type="entry name" value="BNAA05G37150D PROTEIN-RELATED"/>
    <property type="match status" value="1"/>
</dbReference>
<dbReference type="PROSITE" id="PS50181">
    <property type="entry name" value="FBOX"/>
    <property type="match status" value="1"/>
</dbReference>
<dbReference type="ExpressionAtlas" id="A0A654EHU7">
    <property type="expression patterns" value="baseline and differential"/>
</dbReference>
<dbReference type="InterPro" id="IPR001810">
    <property type="entry name" value="F-box_dom"/>
</dbReference>
<gene>
    <name evidence="2" type="ORF">AN1_LOCUS3897</name>
</gene>
<name>A0A654EHU7_ARATH</name>
<dbReference type="PANTHER" id="PTHR31111:SF119">
    <property type="entry name" value="F-BOX DOMAIN-CONTAINING PROTEIN"/>
    <property type="match status" value="1"/>
</dbReference>
<feature type="domain" description="F-box" evidence="1">
    <location>
        <begin position="19"/>
        <end position="65"/>
    </location>
</feature>
<dbReference type="SMART" id="SM00256">
    <property type="entry name" value="FBOX"/>
    <property type="match status" value="1"/>
</dbReference>
<dbReference type="CDD" id="cd22157">
    <property type="entry name" value="F-box_AtFBW1-like"/>
    <property type="match status" value="1"/>
</dbReference>
<organism evidence="2 3">
    <name type="scientific">Arabidopsis thaliana</name>
    <name type="common">Mouse-ear cress</name>
    <dbReference type="NCBI Taxonomy" id="3702"/>
    <lineage>
        <taxon>Eukaryota</taxon>
        <taxon>Viridiplantae</taxon>
        <taxon>Streptophyta</taxon>
        <taxon>Embryophyta</taxon>
        <taxon>Tracheophyta</taxon>
        <taxon>Spermatophyta</taxon>
        <taxon>Magnoliopsida</taxon>
        <taxon>eudicotyledons</taxon>
        <taxon>Gunneridae</taxon>
        <taxon>Pentapetalae</taxon>
        <taxon>rosids</taxon>
        <taxon>malvids</taxon>
        <taxon>Brassicales</taxon>
        <taxon>Brassicaceae</taxon>
        <taxon>Camelineae</taxon>
        <taxon>Arabidopsis</taxon>
    </lineage>
</organism>
<protein>
    <recommendedName>
        <fullName evidence="1">F-box domain-containing protein</fullName>
    </recommendedName>
</protein>
<dbReference type="InterPro" id="IPR013187">
    <property type="entry name" value="F-box-assoc_dom_typ3"/>
</dbReference>
<evidence type="ECO:0000259" key="1">
    <source>
        <dbReference type="PROSITE" id="PS50181"/>
    </source>
</evidence>
<dbReference type="Pfam" id="PF00646">
    <property type="entry name" value="F-box"/>
    <property type="match status" value="1"/>
</dbReference>
<dbReference type="InterPro" id="IPR017451">
    <property type="entry name" value="F-box-assoc_interact_dom"/>
</dbReference>
<dbReference type="Gene3D" id="1.20.1280.50">
    <property type="match status" value="1"/>
</dbReference>
<dbReference type="SUPFAM" id="SSF81383">
    <property type="entry name" value="F-box domain"/>
    <property type="match status" value="1"/>
</dbReference>
<evidence type="ECO:0000313" key="2">
    <source>
        <dbReference type="EMBL" id="VYS48415.1"/>
    </source>
</evidence>
<dbReference type="Pfam" id="PF08268">
    <property type="entry name" value="FBA_3"/>
    <property type="match status" value="1"/>
</dbReference>
<evidence type="ECO:0000313" key="3">
    <source>
        <dbReference type="Proteomes" id="UP000426265"/>
    </source>
</evidence>